<dbReference type="EMBL" id="NBNE01004546">
    <property type="protein sequence ID" value="OWZ05225.1"/>
    <property type="molecule type" value="Genomic_DNA"/>
</dbReference>
<dbReference type="InterPro" id="IPR052727">
    <property type="entry name" value="Rab4/Rab5_effector"/>
</dbReference>
<dbReference type="PANTHER" id="PTHR13510:SF44">
    <property type="entry name" value="RABENOSYN-5"/>
    <property type="match status" value="1"/>
</dbReference>
<dbReference type="Proteomes" id="UP000198211">
    <property type="component" value="Unassembled WGS sequence"/>
</dbReference>
<evidence type="ECO:0000313" key="1">
    <source>
        <dbReference type="EMBL" id="OWZ05225.1"/>
    </source>
</evidence>
<keyword evidence="2" id="KW-1185">Reference proteome</keyword>
<dbReference type="OrthoDB" id="88907at2759"/>
<gene>
    <name evidence="1" type="ORF">PHMEG_00022726</name>
</gene>
<reference evidence="2" key="1">
    <citation type="submission" date="2017-03" db="EMBL/GenBank/DDBJ databases">
        <title>Phytopthora megakarya and P. palmivora, two closely related causual agents of cacao black pod achieved similar genome size and gene model numbers by different mechanisms.</title>
        <authorList>
            <person name="Ali S."/>
            <person name="Shao J."/>
            <person name="Larry D.J."/>
            <person name="Kronmiller B."/>
            <person name="Shen D."/>
            <person name="Strem M.D."/>
            <person name="Melnick R.L."/>
            <person name="Guiltinan M.J."/>
            <person name="Tyler B.M."/>
            <person name="Meinhardt L.W."/>
            <person name="Bailey B.A."/>
        </authorList>
    </citation>
    <scope>NUCLEOTIDE SEQUENCE [LARGE SCALE GENOMIC DNA]</scope>
    <source>
        <strain evidence="2">zdho120</strain>
    </source>
</reference>
<sequence length="402" mass="45778">MELSPDDCERCQSLNKQLLEKALNDCDELGLDSTCDGAHANLDKKRWKKVHSHSDFTVYSDRNAHSAWLPVMRRDDWEYPVAVTAVGRMDCSVDDLLFALVIPNTSTQKLRSFLMDRRPEKNCQLIPIVTPTQESPFQYLAVTRFVTTQNWPFAMFKGPREMILILATGEFNTTEGKRVGYEMAQSVPLGHQGKRDPLPRSHALQARIFWEQPDGSVAVYNKLIIDSKNRLSDSMKQSMLSRTVLGFWKFVPRFLETKKLWWCVKNKNTLIHEFQKHYQSEDTTESSGCEVKSMKSQNKQTVQNKQIVSKQCEFCETRLGGGSKCRVSSQLKMILSSETGFLEQTLTLCPHCAVFVRNRKSADIARAELVEMEQTSFGSAASFTKSTAREDDTFSSASTESY</sequence>
<organism evidence="1 2">
    <name type="scientific">Phytophthora megakarya</name>
    <dbReference type="NCBI Taxonomy" id="4795"/>
    <lineage>
        <taxon>Eukaryota</taxon>
        <taxon>Sar</taxon>
        <taxon>Stramenopiles</taxon>
        <taxon>Oomycota</taxon>
        <taxon>Peronosporomycetes</taxon>
        <taxon>Peronosporales</taxon>
        <taxon>Peronosporaceae</taxon>
        <taxon>Phytophthora</taxon>
    </lineage>
</organism>
<dbReference type="AlphaFoldDB" id="A0A225VIP6"/>
<proteinExistence type="predicted"/>
<dbReference type="PANTHER" id="PTHR13510">
    <property type="entry name" value="FYVE-FINGER-CONTAINING RAB5 EFFECTOR PROTEIN RABENOSYN-5-RELATED"/>
    <property type="match status" value="1"/>
</dbReference>
<protein>
    <submittedName>
        <fullName evidence="1">Uncharacterized protein</fullName>
    </submittedName>
</protein>
<name>A0A225VIP6_9STRA</name>
<comment type="caution">
    <text evidence="1">The sequence shown here is derived from an EMBL/GenBank/DDBJ whole genome shotgun (WGS) entry which is preliminary data.</text>
</comment>
<accession>A0A225VIP6</accession>
<evidence type="ECO:0000313" key="2">
    <source>
        <dbReference type="Proteomes" id="UP000198211"/>
    </source>
</evidence>